<dbReference type="Proteomes" id="UP000619457">
    <property type="component" value="Unassembled WGS sequence"/>
</dbReference>
<evidence type="ECO:0008006" key="4">
    <source>
        <dbReference type="Google" id="ProtNLM"/>
    </source>
</evidence>
<sequence>MKRINKIVLAWMITLLSPGIVAHSQTDYTSEIKVFQEELNTEFANPEESPLKEEDLAEFKALDFFPIDSSYRVEAEFVRSKDAAPFKMETTTARRPIYEKYGEVYFTLAGNKYRLNIYQSHDLREKEEYRTYLFLLFTDQTNGSESYGGGRFIDLQIPDGEQLILDFNKAYNPYCAYNAKYSCPIPPKENDMPMEIRAGVKKFHD</sequence>
<evidence type="ECO:0000256" key="1">
    <source>
        <dbReference type="SAM" id="SignalP"/>
    </source>
</evidence>
<accession>A0A918PWT8</accession>
<organism evidence="2 3">
    <name type="scientific">Echinicola pacifica</name>
    <dbReference type="NCBI Taxonomy" id="346377"/>
    <lineage>
        <taxon>Bacteria</taxon>
        <taxon>Pseudomonadati</taxon>
        <taxon>Bacteroidota</taxon>
        <taxon>Cytophagia</taxon>
        <taxon>Cytophagales</taxon>
        <taxon>Cyclobacteriaceae</taxon>
        <taxon>Echinicola</taxon>
    </lineage>
</organism>
<feature type="signal peptide" evidence="1">
    <location>
        <begin position="1"/>
        <end position="22"/>
    </location>
</feature>
<dbReference type="PANTHER" id="PTHR41913:SF1">
    <property type="entry name" value="DUF1684 DOMAIN-CONTAINING PROTEIN"/>
    <property type="match status" value="1"/>
</dbReference>
<reference evidence="2" key="1">
    <citation type="journal article" date="2014" name="Int. J. Syst. Evol. Microbiol.">
        <title>Complete genome sequence of Corynebacterium casei LMG S-19264T (=DSM 44701T), isolated from a smear-ripened cheese.</title>
        <authorList>
            <consortium name="US DOE Joint Genome Institute (JGI-PGF)"/>
            <person name="Walter F."/>
            <person name="Albersmeier A."/>
            <person name="Kalinowski J."/>
            <person name="Ruckert C."/>
        </authorList>
    </citation>
    <scope>NUCLEOTIDE SEQUENCE</scope>
    <source>
        <strain evidence="2">KCTC 12368</strain>
    </source>
</reference>
<evidence type="ECO:0000313" key="3">
    <source>
        <dbReference type="Proteomes" id="UP000619457"/>
    </source>
</evidence>
<dbReference type="EMBL" id="BMWX01000002">
    <property type="protein sequence ID" value="GGZ23758.1"/>
    <property type="molecule type" value="Genomic_DNA"/>
</dbReference>
<dbReference type="AlphaFoldDB" id="A0A918PWT8"/>
<dbReference type="PANTHER" id="PTHR41913">
    <property type="entry name" value="DUF1684 DOMAIN-CONTAINING PROTEIN"/>
    <property type="match status" value="1"/>
</dbReference>
<gene>
    <name evidence="2" type="ORF">GCM10007049_15960</name>
</gene>
<protein>
    <recommendedName>
        <fullName evidence="4">DUF1684 domain-containing protein</fullName>
    </recommendedName>
</protein>
<proteinExistence type="predicted"/>
<keyword evidence="1" id="KW-0732">Signal</keyword>
<reference evidence="2" key="2">
    <citation type="submission" date="2020-09" db="EMBL/GenBank/DDBJ databases">
        <authorList>
            <person name="Sun Q."/>
            <person name="Kim S."/>
        </authorList>
    </citation>
    <scope>NUCLEOTIDE SEQUENCE</scope>
    <source>
        <strain evidence="2">KCTC 12368</strain>
    </source>
</reference>
<dbReference type="InterPro" id="IPR012467">
    <property type="entry name" value="DUF1684"/>
</dbReference>
<dbReference type="Pfam" id="PF07920">
    <property type="entry name" value="DUF1684"/>
    <property type="match status" value="1"/>
</dbReference>
<name>A0A918PWT8_9BACT</name>
<dbReference type="RefSeq" id="WP_018471825.1">
    <property type="nucleotide sequence ID" value="NZ_BMWX01000002.1"/>
</dbReference>
<feature type="chain" id="PRO_5037435190" description="DUF1684 domain-containing protein" evidence="1">
    <location>
        <begin position="23"/>
        <end position="205"/>
    </location>
</feature>
<evidence type="ECO:0000313" key="2">
    <source>
        <dbReference type="EMBL" id="GGZ23758.1"/>
    </source>
</evidence>
<keyword evidence="3" id="KW-1185">Reference proteome</keyword>
<comment type="caution">
    <text evidence="2">The sequence shown here is derived from an EMBL/GenBank/DDBJ whole genome shotgun (WGS) entry which is preliminary data.</text>
</comment>